<keyword evidence="1" id="KW-0812">Transmembrane</keyword>
<accession>A0A0E3Q0M5</accession>
<organism evidence="2 3">
    <name type="scientific">Methanosarcina mazei WWM610</name>
    <dbReference type="NCBI Taxonomy" id="1434117"/>
    <lineage>
        <taxon>Archaea</taxon>
        <taxon>Methanobacteriati</taxon>
        <taxon>Methanobacteriota</taxon>
        <taxon>Stenosarchaea group</taxon>
        <taxon>Methanomicrobia</taxon>
        <taxon>Methanosarcinales</taxon>
        <taxon>Methanosarcinaceae</taxon>
        <taxon>Methanosarcina</taxon>
    </lineage>
</organism>
<name>A0A0E3Q0M5_METMZ</name>
<dbReference type="AlphaFoldDB" id="A0A0E3Q0M5"/>
<dbReference type="Proteomes" id="UP000033058">
    <property type="component" value="Chromosome"/>
</dbReference>
<reference evidence="2 3" key="1">
    <citation type="submission" date="2014-07" db="EMBL/GenBank/DDBJ databases">
        <title>Methanogenic archaea and the global carbon cycle.</title>
        <authorList>
            <person name="Henriksen J.R."/>
            <person name="Luke J."/>
            <person name="Reinhart S."/>
            <person name="Benedict M.N."/>
            <person name="Youngblut N.D."/>
            <person name="Metcalf M.E."/>
            <person name="Whitaker R.J."/>
            <person name="Metcalf W.W."/>
        </authorList>
    </citation>
    <scope>NUCLEOTIDE SEQUENCE [LARGE SCALE GENOMIC DNA]</scope>
    <source>
        <strain evidence="2 3">WWM610</strain>
    </source>
</reference>
<dbReference type="HOGENOM" id="CLU_093039_0_0_2"/>
<gene>
    <name evidence="2" type="ORF">MSMAW_2594</name>
</gene>
<sequence>MRTRYKIIVLLIIISAALLSIWWQDQKQRIYDRNHISSYDYYIELTTDSTLSNITLYLPLPVINNTSSVGVDILEHGFNDDDDPSWKYALVDTEHGLMLSIKNEKIEPKYATRSKDSKKILRPNMFSETLFSNQTIDTMSPLGNEMVLMPKYNLTHNVTRRPYPQASEQFDYKSKMYACYDTSSNANVSISIYLSGTNEWWIGGWLHNSYWENMEIMLSGSQDGWTTVNGQLFTGEGTYYR</sequence>
<keyword evidence="1" id="KW-1133">Transmembrane helix</keyword>
<feature type="transmembrane region" description="Helical" evidence="1">
    <location>
        <begin position="7"/>
        <end position="23"/>
    </location>
</feature>
<protein>
    <submittedName>
        <fullName evidence="2">Uncharacterized protein</fullName>
    </submittedName>
</protein>
<dbReference type="EMBL" id="CP009509">
    <property type="protein sequence ID" value="AKB41585.1"/>
    <property type="molecule type" value="Genomic_DNA"/>
</dbReference>
<dbReference type="PATRIC" id="fig|1434117.4.peg.3300"/>
<proteinExistence type="predicted"/>
<keyword evidence="1" id="KW-0472">Membrane</keyword>
<evidence type="ECO:0000313" key="2">
    <source>
        <dbReference type="EMBL" id="AKB41585.1"/>
    </source>
</evidence>
<evidence type="ECO:0000313" key="3">
    <source>
        <dbReference type="Proteomes" id="UP000033058"/>
    </source>
</evidence>
<evidence type="ECO:0000256" key="1">
    <source>
        <dbReference type="SAM" id="Phobius"/>
    </source>
</evidence>